<feature type="signal peptide" evidence="1">
    <location>
        <begin position="1"/>
        <end position="20"/>
    </location>
</feature>
<reference evidence="2 3" key="1">
    <citation type="journal article" date="2015" name="Genome Biol.">
        <title>Comparative genomics of Steinernema reveals deeply conserved gene regulatory networks.</title>
        <authorList>
            <person name="Dillman A.R."/>
            <person name="Macchietto M."/>
            <person name="Porter C.F."/>
            <person name="Rogers A."/>
            <person name="Williams B."/>
            <person name="Antoshechkin I."/>
            <person name="Lee M.M."/>
            <person name="Goodwin Z."/>
            <person name="Lu X."/>
            <person name="Lewis E.E."/>
            <person name="Goodrich-Blair H."/>
            <person name="Stock S.P."/>
            <person name="Adams B.J."/>
            <person name="Sternberg P.W."/>
            <person name="Mortazavi A."/>
        </authorList>
    </citation>
    <scope>NUCLEOTIDE SEQUENCE [LARGE SCALE GENOMIC DNA]</scope>
    <source>
        <strain evidence="2 3">ALL</strain>
    </source>
</reference>
<organism evidence="2 3">
    <name type="scientific">Steinernema carpocapsae</name>
    <name type="common">Entomopathogenic nematode</name>
    <dbReference type="NCBI Taxonomy" id="34508"/>
    <lineage>
        <taxon>Eukaryota</taxon>
        <taxon>Metazoa</taxon>
        <taxon>Ecdysozoa</taxon>
        <taxon>Nematoda</taxon>
        <taxon>Chromadorea</taxon>
        <taxon>Rhabditida</taxon>
        <taxon>Tylenchina</taxon>
        <taxon>Panagrolaimomorpha</taxon>
        <taxon>Strongyloidoidea</taxon>
        <taxon>Steinernematidae</taxon>
        <taxon>Steinernema</taxon>
    </lineage>
</organism>
<keyword evidence="3" id="KW-1185">Reference proteome</keyword>
<reference evidence="2 3" key="2">
    <citation type="journal article" date="2019" name="G3 (Bethesda)">
        <title>Hybrid Assembly of the Genome of the Entomopathogenic Nematode Steinernema carpocapsae Identifies the X-Chromosome.</title>
        <authorList>
            <person name="Serra L."/>
            <person name="Macchietto M."/>
            <person name="Macias-Munoz A."/>
            <person name="McGill C.J."/>
            <person name="Rodriguez I.M."/>
            <person name="Rodriguez B."/>
            <person name="Murad R."/>
            <person name="Mortazavi A."/>
        </authorList>
    </citation>
    <scope>NUCLEOTIDE SEQUENCE [LARGE SCALE GENOMIC DNA]</scope>
    <source>
        <strain evidence="2 3">ALL</strain>
    </source>
</reference>
<name>A0A4U5M3L5_STECR</name>
<feature type="chain" id="PRO_5020499600" evidence="1">
    <location>
        <begin position="21"/>
        <end position="70"/>
    </location>
</feature>
<evidence type="ECO:0000256" key="1">
    <source>
        <dbReference type="SAM" id="SignalP"/>
    </source>
</evidence>
<dbReference type="AlphaFoldDB" id="A0A4U5M3L5"/>
<evidence type="ECO:0000313" key="3">
    <source>
        <dbReference type="Proteomes" id="UP000298663"/>
    </source>
</evidence>
<accession>A0A4U5M3L5</accession>
<sequence length="70" mass="7313">MSSKLFIILLVGFLVTSAFGTGILPCSVARRNKGEGPCVEDAPMESNQEKHDRVKKQCGGLGGVFGGICG</sequence>
<dbReference type="EMBL" id="AZBU02000010">
    <property type="protein sequence ID" value="TKR63340.1"/>
    <property type="molecule type" value="Genomic_DNA"/>
</dbReference>
<keyword evidence="1" id="KW-0732">Signal</keyword>
<protein>
    <submittedName>
        <fullName evidence="2">Uncharacterized protein</fullName>
    </submittedName>
</protein>
<gene>
    <name evidence="2" type="ORF">L596_027180</name>
</gene>
<comment type="caution">
    <text evidence="2">The sequence shown here is derived from an EMBL/GenBank/DDBJ whole genome shotgun (WGS) entry which is preliminary data.</text>
</comment>
<proteinExistence type="predicted"/>
<evidence type="ECO:0000313" key="2">
    <source>
        <dbReference type="EMBL" id="TKR63340.1"/>
    </source>
</evidence>
<dbReference type="Proteomes" id="UP000298663">
    <property type="component" value="Unassembled WGS sequence"/>
</dbReference>